<keyword evidence="6" id="KW-0560">Oxidoreductase</keyword>
<evidence type="ECO:0000256" key="5">
    <source>
        <dbReference type="ARBA" id="ARBA00022862"/>
    </source>
</evidence>
<sequence length="157" mass="16999">MSEETKLEVGAAAPNFTLNNQDGQEVGLSDYLGKKVIVYFYPAAATPGCTTQACDFRDNLNSLKSAGYVVLGISPDKPGKLRKFADKESLNFDLLSDEDSAVQQAYGAYGKKSMYGKEYYGTIRSTVVVDEAGKVSHAFYNVKASGHVSFLRDSLGL</sequence>
<keyword evidence="4" id="KW-0575">Peroxidase</keyword>
<dbReference type="FunFam" id="3.40.30.10:FF:000007">
    <property type="entry name" value="Thioredoxin-dependent thiol peroxidase"/>
    <property type="match status" value="1"/>
</dbReference>
<evidence type="ECO:0000256" key="10">
    <source>
        <dbReference type="ARBA" id="ARBA00038489"/>
    </source>
</evidence>
<comment type="subunit">
    <text evidence="2">Monomer.</text>
</comment>
<feature type="active site" description="Cysteine sulfenic acid (-SOH) intermediate; for peroxidase activity" evidence="13">
    <location>
        <position position="49"/>
    </location>
</feature>
<evidence type="ECO:0000256" key="2">
    <source>
        <dbReference type="ARBA" id="ARBA00011245"/>
    </source>
</evidence>
<keyword evidence="16" id="KW-1185">Reference proteome</keyword>
<comment type="similarity">
    <text evidence="10">Belongs to the peroxiredoxin family. BCP/PrxQ subfamily.</text>
</comment>
<dbReference type="PANTHER" id="PTHR42801:SF4">
    <property type="entry name" value="AHPC_TSA FAMILY PROTEIN"/>
    <property type="match status" value="1"/>
</dbReference>
<organism evidence="15 16">
    <name type="scientific">Candidatus Rhodoluna planktonica</name>
    <dbReference type="NCBI Taxonomy" id="535712"/>
    <lineage>
        <taxon>Bacteria</taxon>
        <taxon>Bacillati</taxon>
        <taxon>Actinomycetota</taxon>
        <taxon>Actinomycetes</taxon>
        <taxon>Micrococcales</taxon>
        <taxon>Microbacteriaceae</taxon>
        <taxon>Luna cluster</taxon>
        <taxon>Luna-1 subcluster</taxon>
        <taxon>Rhodoluna</taxon>
    </lineage>
</organism>
<evidence type="ECO:0000313" key="15">
    <source>
        <dbReference type="EMBL" id="AOY56357.1"/>
    </source>
</evidence>
<evidence type="ECO:0000256" key="9">
    <source>
        <dbReference type="ARBA" id="ARBA00032824"/>
    </source>
</evidence>
<evidence type="ECO:0000256" key="8">
    <source>
        <dbReference type="ARBA" id="ARBA00023284"/>
    </source>
</evidence>
<protein>
    <recommendedName>
        <fullName evidence="3">thioredoxin-dependent peroxiredoxin</fullName>
        <ecNumber evidence="3">1.11.1.24</ecNumber>
    </recommendedName>
    <alternativeName>
        <fullName evidence="11">Bacterioferritin comigratory protein</fullName>
    </alternativeName>
    <alternativeName>
        <fullName evidence="9">Thioredoxin peroxidase</fullName>
    </alternativeName>
</protein>
<dbReference type="GO" id="GO:0008379">
    <property type="term" value="F:thioredoxin peroxidase activity"/>
    <property type="evidence" value="ECO:0007669"/>
    <property type="project" value="TreeGrafter"/>
</dbReference>
<dbReference type="Proteomes" id="UP000243784">
    <property type="component" value="Chromosome"/>
</dbReference>
<dbReference type="GO" id="GO:0034599">
    <property type="term" value="P:cellular response to oxidative stress"/>
    <property type="evidence" value="ECO:0007669"/>
    <property type="project" value="TreeGrafter"/>
</dbReference>
<accession>A0A1D9DZX1</accession>
<dbReference type="SUPFAM" id="SSF52833">
    <property type="entry name" value="Thioredoxin-like"/>
    <property type="match status" value="1"/>
</dbReference>
<evidence type="ECO:0000256" key="12">
    <source>
        <dbReference type="ARBA" id="ARBA00049091"/>
    </source>
</evidence>
<dbReference type="OrthoDB" id="9812811at2"/>
<dbReference type="RefSeq" id="WP_070954864.1">
    <property type="nucleotide sequence ID" value="NZ_CP015208.1"/>
</dbReference>
<dbReference type="CDD" id="cd03017">
    <property type="entry name" value="PRX_BCP"/>
    <property type="match status" value="1"/>
</dbReference>
<dbReference type="Pfam" id="PF00578">
    <property type="entry name" value="AhpC-TSA"/>
    <property type="match status" value="1"/>
</dbReference>
<evidence type="ECO:0000256" key="6">
    <source>
        <dbReference type="ARBA" id="ARBA00023002"/>
    </source>
</evidence>
<evidence type="ECO:0000256" key="11">
    <source>
        <dbReference type="ARBA" id="ARBA00041373"/>
    </source>
</evidence>
<keyword evidence="7" id="KW-1015">Disulfide bond</keyword>
<feature type="domain" description="Thioredoxin" evidence="14">
    <location>
        <begin position="7"/>
        <end position="157"/>
    </location>
</feature>
<proteinExistence type="inferred from homology"/>
<dbReference type="NCBIfam" id="NF006960">
    <property type="entry name" value="PRK09437.1"/>
    <property type="match status" value="1"/>
</dbReference>
<dbReference type="STRING" id="535712.A4Z71_05240"/>
<dbReference type="InterPro" id="IPR036249">
    <property type="entry name" value="Thioredoxin-like_sf"/>
</dbReference>
<dbReference type="PROSITE" id="PS51352">
    <property type="entry name" value="THIOREDOXIN_2"/>
    <property type="match status" value="1"/>
</dbReference>
<reference evidence="15 16" key="1">
    <citation type="journal article" date="2016" name="Biochim. Biophys. Acta">
        <title>Photochemical characterization of actinorhodopsin and its functional existence in the natural host.</title>
        <authorList>
            <person name="Nakamura S."/>
            <person name="Kikukawa T."/>
            <person name="Tamogami J."/>
            <person name="Kamiya M."/>
            <person name="Aizawa T."/>
            <person name="Hahn M.W."/>
            <person name="Ihara K."/>
            <person name="Kamo N."/>
            <person name="Demura M."/>
        </authorList>
    </citation>
    <scope>NUCLEOTIDE SEQUENCE [LARGE SCALE GENOMIC DNA]</scope>
    <source>
        <strain evidence="15 16">MWH-Dar1</strain>
    </source>
</reference>
<comment type="catalytic activity">
    <reaction evidence="12">
        <text>a hydroperoxide + [thioredoxin]-dithiol = an alcohol + [thioredoxin]-disulfide + H2O</text>
        <dbReference type="Rhea" id="RHEA:62620"/>
        <dbReference type="Rhea" id="RHEA-COMP:10698"/>
        <dbReference type="Rhea" id="RHEA-COMP:10700"/>
        <dbReference type="ChEBI" id="CHEBI:15377"/>
        <dbReference type="ChEBI" id="CHEBI:29950"/>
        <dbReference type="ChEBI" id="CHEBI:30879"/>
        <dbReference type="ChEBI" id="CHEBI:35924"/>
        <dbReference type="ChEBI" id="CHEBI:50058"/>
        <dbReference type="EC" id="1.11.1.24"/>
    </reaction>
</comment>
<dbReference type="InterPro" id="IPR000866">
    <property type="entry name" value="AhpC/TSA"/>
</dbReference>
<keyword evidence="8" id="KW-0676">Redox-active center</keyword>
<evidence type="ECO:0000256" key="3">
    <source>
        <dbReference type="ARBA" id="ARBA00013017"/>
    </source>
</evidence>
<evidence type="ECO:0000256" key="1">
    <source>
        <dbReference type="ARBA" id="ARBA00003330"/>
    </source>
</evidence>
<comment type="function">
    <text evidence="1">Thiol-specific peroxidase that catalyzes the reduction of hydrogen peroxide and organic hydroperoxides to water and alcohols, respectively. Plays a role in cell protection against oxidative stress by detoxifying peroxides and as sensor of hydrogen peroxide-mediated signaling events.</text>
</comment>
<evidence type="ECO:0000256" key="13">
    <source>
        <dbReference type="PIRSR" id="PIRSR000239-1"/>
    </source>
</evidence>
<dbReference type="InterPro" id="IPR024706">
    <property type="entry name" value="Peroxiredoxin_AhpC-typ"/>
</dbReference>
<keyword evidence="5" id="KW-0049">Antioxidant</keyword>
<dbReference type="GO" id="GO:0005737">
    <property type="term" value="C:cytoplasm"/>
    <property type="evidence" value="ECO:0007669"/>
    <property type="project" value="TreeGrafter"/>
</dbReference>
<dbReference type="PIRSF" id="PIRSF000239">
    <property type="entry name" value="AHPC"/>
    <property type="match status" value="1"/>
</dbReference>
<dbReference type="PANTHER" id="PTHR42801">
    <property type="entry name" value="THIOREDOXIN-DEPENDENT PEROXIDE REDUCTASE"/>
    <property type="match status" value="1"/>
</dbReference>
<dbReference type="KEGG" id="rpla:A4Z71_05240"/>
<evidence type="ECO:0000313" key="16">
    <source>
        <dbReference type="Proteomes" id="UP000243784"/>
    </source>
</evidence>
<dbReference type="EMBL" id="CP015208">
    <property type="protein sequence ID" value="AOY56357.1"/>
    <property type="molecule type" value="Genomic_DNA"/>
</dbReference>
<dbReference type="InterPro" id="IPR013766">
    <property type="entry name" value="Thioredoxin_domain"/>
</dbReference>
<evidence type="ECO:0000256" key="7">
    <source>
        <dbReference type="ARBA" id="ARBA00023157"/>
    </source>
</evidence>
<dbReference type="AlphaFoldDB" id="A0A1D9DZX1"/>
<dbReference type="InterPro" id="IPR050924">
    <property type="entry name" value="Peroxiredoxin_BCP/PrxQ"/>
</dbReference>
<name>A0A1D9DZX1_9MICO</name>
<dbReference type="GO" id="GO:0045454">
    <property type="term" value="P:cell redox homeostasis"/>
    <property type="evidence" value="ECO:0007669"/>
    <property type="project" value="TreeGrafter"/>
</dbReference>
<evidence type="ECO:0000256" key="4">
    <source>
        <dbReference type="ARBA" id="ARBA00022559"/>
    </source>
</evidence>
<dbReference type="Gene3D" id="3.40.30.10">
    <property type="entry name" value="Glutaredoxin"/>
    <property type="match status" value="1"/>
</dbReference>
<gene>
    <name evidence="15" type="ORF">A4Z71_05240</name>
</gene>
<evidence type="ECO:0000259" key="14">
    <source>
        <dbReference type="PROSITE" id="PS51352"/>
    </source>
</evidence>
<dbReference type="EC" id="1.11.1.24" evidence="3"/>